<sequence>MFGARHVSDNMKNFFGKKSHSALTLVFIVSLVLHVVAVLIFGTIKFVESVLREETVFEAAPVETPQQKEPEYQVNIQQRNQSTPPPRPPAIVVNNPSELNIPALDIDVNVDSSSVYGRGGGGFGGGLSGVREMALDIKLTDFGYTGQVEGTLKGSFFDTKVDPRGKALLTPEEISNGGFLMNRMGQISKEFTGGNWRLRDLERDYFKADKELYASYWMIQKGPAEKAPRDFGVADQVEPKSILALYEGTFTPEESGEFRFYAKADDILIVRVNSDIVVDGSYYFNRFSNWKVEEKGTKNLIGIGGMPPAYGDWMRWEAGKPMELKVLVGEAPGGVFGCCLLYQKKGEDRLRVFSTKPLTSKEKRILKGIHPDVEEWL</sequence>
<evidence type="ECO:0000313" key="4">
    <source>
        <dbReference type="Proteomes" id="UP000247099"/>
    </source>
</evidence>
<proteinExistence type="predicted"/>
<comment type="caution">
    <text evidence="3">The sequence shown here is derived from an EMBL/GenBank/DDBJ whole genome shotgun (WGS) entry which is preliminary data.</text>
</comment>
<dbReference type="EMBL" id="QHJQ01000013">
    <property type="protein sequence ID" value="PXA03038.1"/>
    <property type="molecule type" value="Genomic_DNA"/>
</dbReference>
<name>A0A317ZGH1_9BACT</name>
<reference evidence="3 4" key="1">
    <citation type="submission" date="2018-05" db="EMBL/GenBank/DDBJ databases">
        <title>Coraliomargarita sinensis sp. nov., isolated from a marine solar saltern.</title>
        <authorList>
            <person name="Zhou L.Y."/>
        </authorList>
    </citation>
    <scope>NUCLEOTIDE SEQUENCE [LARGE SCALE GENOMIC DNA]</scope>
    <source>
        <strain evidence="3 4">WN38</strain>
    </source>
</reference>
<dbReference type="InParanoid" id="A0A317ZGH1"/>
<dbReference type="PROSITE" id="PS51820">
    <property type="entry name" value="PA14"/>
    <property type="match status" value="1"/>
</dbReference>
<evidence type="ECO:0000313" key="3">
    <source>
        <dbReference type="EMBL" id="PXA03038.1"/>
    </source>
</evidence>
<feature type="domain" description="PA14" evidence="2">
    <location>
        <begin position="191"/>
        <end position="356"/>
    </location>
</feature>
<feature type="transmembrane region" description="Helical" evidence="1">
    <location>
        <begin position="21"/>
        <end position="44"/>
    </location>
</feature>
<dbReference type="AlphaFoldDB" id="A0A317ZGH1"/>
<keyword evidence="1" id="KW-0812">Transmembrane</keyword>
<dbReference type="InterPro" id="IPR037524">
    <property type="entry name" value="PA14/GLEYA"/>
</dbReference>
<protein>
    <recommendedName>
        <fullName evidence="2">PA14 domain-containing protein</fullName>
    </recommendedName>
</protein>
<organism evidence="3 4">
    <name type="scientific">Coraliomargarita sinensis</name>
    <dbReference type="NCBI Taxonomy" id="2174842"/>
    <lineage>
        <taxon>Bacteria</taxon>
        <taxon>Pseudomonadati</taxon>
        <taxon>Verrucomicrobiota</taxon>
        <taxon>Opitutia</taxon>
        <taxon>Puniceicoccales</taxon>
        <taxon>Coraliomargaritaceae</taxon>
        <taxon>Coraliomargarita</taxon>
    </lineage>
</organism>
<keyword evidence="1" id="KW-1133">Transmembrane helix</keyword>
<accession>A0A317ZGH1</accession>
<dbReference type="SUPFAM" id="SSF56988">
    <property type="entry name" value="Anthrax protective antigen"/>
    <property type="match status" value="1"/>
</dbReference>
<gene>
    <name evidence="3" type="ORF">DDZ13_14060</name>
</gene>
<keyword evidence="4" id="KW-1185">Reference proteome</keyword>
<evidence type="ECO:0000256" key="1">
    <source>
        <dbReference type="SAM" id="Phobius"/>
    </source>
</evidence>
<keyword evidence="1" id="KW-0472">Membrane</keyword>
<dbReference type="Proteomes" id="UP000247099">
    <property type="component" value="Unassembled WGS sequence"/>
</dbReference>
<evidence type="ECO:0000259" key="2">
    <source>
        <dbReference type="PROSITE" id="PS51820"/>
    </source>
</evidence>